<accession>A0A6N8SFC1</accession>
<evidence type="ECO:0000259" key="9">
    <source>
        <dbReference type="PROSITE" id="PS50928"/>
    </source>
</evidence>
<feature type="transmembrane region" description="Helical" evidence="8">
    <location>
        <begin position="261"/>
        <end position="287"/>
    </location>
</feature>
<dbReference type="PANTHER" id="PTHR43227">
    <property type="entry name" value="BLL4140 PROTEIN"/>
    <property type="match status" value="1"/>
</dbReference>
<comment type="caution">
    <text evidence="10">The sequence shown here is derived from an EMBL/GenBank/DDBJ whole genome shotgun (WGS) entry which is preliminary data.</text>
</comment>
<evidence type="ECO:0000256" key="2">
    <source>
        <dbReference type="ARBA" id="ARBA00009306"/>
    </source>
</evidence>
<sequence>MMRRRMVVAFLAPALILYLGLLIFPALQAFYLSLFETSGFGDTPTWVGIGNYTRLLSDPIFWGALRNMSMIMVVGGVATFGLAFLFTMLLNSGLRGKKLFRALIFLPNIIAVVAITTFWSFVFMPRYGLLTSVLKALGLTSLASISWTAPENVFFAMMVGLVWISAGFYTILILAGADKVPTDMYEAARLEGASTFQIFRLITLPMIWDVILITLVLWSIHAIKIVEFPYAFGGPNIDQNLYTPAIYLYIMGFGQREPVYALGYSTAIGVALFFLTLVTIVLLRFVFKRERVEY</sequence>
<keyword evidence="7 8" id="KW-0472">Membrane</keyword>
<comment type="similarity">
    <text evidence="2 8">Belongs to the binding-protein-dependent transport system permease family.</text>
</comment>
<evidence type="ECO:0000256" key="8">
    <source>
        <dbReference type="RuleBase" id="RU363032"/>
    </source>
</evidence>
<dbReference type="OrthoDB" id="9773727at2"/>
<gene>
    <name evidence="10" type="ORF">GR138_10385</name>
</gene>
<keyword evidence="4" id="KW-1003">Cell membrane</keyword>
<dbReference type="InterPro" id="IPR035906">
    <property type="entry name" value="MetI-like_sf"/>
</dbReference>
<evidence type="ECO:0000256" key="7">
    <source>
        <dbReference type="ARBA" id="ARBA00023136"/>
    </source>
</evidence>
<dbReference type="GO" id="GO:0055085">
    <property type="term" value="P:transmembrane transport"/>
    <property type="evidence" value="ECO:0007669"/>
    <property type="project" value="InterPro"/>
</dbReference>
<dbReference type="AlphaFoldDB" id="A0A6N8SFC1"/>
<organism evidence="10 11">
    <name type="scientific">Shinella kummerowiae</name>
    <dbReference type="NCBI Taxonomy" id="417745"/>
    <lineage>
        <taxon>Bacteria</taxon>
        <taxon>Pseudomonadati</taxon>
        <taxon>Pseudomonadota</taxon>
        <taxon>Alphaproteobacteria</taxon>
        <taxon>Hyphomicrobiales</taxon>
        <taxon>Rhizobiaceae</taxon>
        <taxon>Shinella</taxon>
    </lineage>
</organism>
<dbReference type="InterPro" id="IPR050809">
    <property type="entry name" value="UgpAE/MalFG_permease"/>
</dbReference>
<dbReference type="PROSITE" id="PS50928">
    <property type="entry name" value="ABC_TM1"/>
    <property type="match status" value="1"/>
</dbReference>
<dbReference type="SUPFAM" id="SSF161098">
    <property type="entry name" value="MetI-like"/>
    <property type="match status" value="1"/>
</dbReference>
<evidence type="ECO:0000256" key="4">
    <source>
        <dbReference type="ARBA" id="ARBA00022475"/>
    </source>
</evidence>
<keyword evidence="11" id="KW-1185">Reference proteome</keyword>
<evidence type="ECO:0000313" key="10">
    <source>
        <dbReference type="EMBL" id="MXN45602.1"/>
    </source>
</evidence>
<evidence type="ECO:0000256" key="3">
    <source>
        <dbReference type="ARBA" id="ARBA00022448"/>
    </source>
</evidence>
<evidence type="ECO:0000256" key="5">
    <source>
        <dbReference type="ARBA" id="ARBA00022692"/>
    </source>
</evidence>
<evidence type="ECO:0000256" key="1">
    <source>
        <dbReference type="ARBA" id="ARBA00004651"/>
    </source>
</evidence>
<feature type="transmembrane region" description="Helical" evidence="8">
    <location>
        <begin position="198"/>
        <end position="220"/>
    </location>
</feature>
<proteinExistence type="inferred from homology"/>
<dbReference type="PANTHER" id="PTHR43227:SF8">
    <property type="entry name" value="DIACETYLCHITOBIOSE UPTAKE SYSTEM PERMEASE PROTEIN DASB"/>
    <property type="match status" value="1"/>
</dbReference>
<protein>
    <submittedName>
        <fullName evidence="10">ABC transporter permease subunit</fullName>
    </submittedName>
</protein>
<dbReference type="CDD" id="cd06261">
    <property type="entry name" value="TM_PBP2"/>
    <property type="match status" value="1"/>
</dbReference>
<keyword evidence="6 8" id="KW-1133">Transmembrane helix</keyword>
<feature type="transmembrane region" description="Helical" evidence="8">
    <location>
        <begin position="153"/>
        <end position="177"/>
    </location>
</feature>
<feature type="transmembrane region" description="Helical" evidence="8">
    <location>
        <begin position="102"/>
        <end position="124"/>
    </location>
</feature>
<dbReference type="InterPro" id="IPR000515">
    <property type="entry name" value="MetI-like"/>
</dbReference>
<dbReference type="RefSeq" id="WP_160859028.1">
    <property type="nucleotide sequence ID" value="NZ_JAODWE010000003.1"/>
</dbReference>
<evidence type="ECO:0000256" key="6">
    <source>
        <dbReference type="ARBA" id="ARBA00022989"/>
    </source>
</evidence>
<keyword evidence="3 8" id="KW-0813">Transport</keyword>
<dbReference type="Gene3D" id="1.10.3720.10">
    <property type="entry name" value="MetI-like"/>
    <property type="match status" value="1"/>
</dbReference>
<feature type="domain" description="ABC transmembrane type-1" evidence="9">
    <location>
        <begin position="65"/>
        <end position="283"/>
    </location>
</feature>
<dbReference type="EMBL" id="WUMK01000003">
    <property type="protein sequence ID" value="MXN45602.1"/>
    <property type="molecule type" value="Genomic_DNA"/>
</dbReference>
<keyword evidence="5 8" id="KW-0812">Transmembrane</keyword>
<name>A0A6N8SFC1_9HYPH</name>
<feature type="transmembrane region" description="Helical" evidence="8">
    <location>
        <begin position="68"/>
        <end position="90"/>
    </location>
</feature>
<reference evidence="10 11" key="1">
    <citation type="submission" date="2019-12" db="EMBL/GenBank/DDBJ databases">
        <title>Shinella kummerowiae sp. nov., a symbiotic bacterium isolated from root nodules of the herbal legume Kummerowia stipulacea.</title>
        <authorList>
            <person name="Gao J."/>
        </authorList>
    </citation>
    <scope>NUCLEOTIDE SEQUENCE [LARGE SCALE GENOMIC DNA]</scope>
    <source>
        <strain evidence="10 11">CCBAU 25048</strain>
    </source>
</reference>
<comment type="subcellular location">
    <subcellularLocation>
        <location evidence="1 8">Cell membrane</location>
        <topology evidence="1 8">Multi-pass membrane protein</topology>
    </subcellularLocation>
</comment>
<dbReference type="GO" id="GO:0005886">
    <property type="term" value="C:plasma membrane"/>
    <property type="evidence" value="ECO:0007669"/>
    <property type="project" value="UniProtKB-SubCell"/>
</dbReference>
<dbReference type="Proteomes" id="UP000435802">
    <property type="component" value="Unassembled WGS sequence"/>
</dbReference>
<evidence type="ECO:0000313" key="11">
    <source>
        <dbReference type="Proteomes" id="UP000435802"/>
    </source>
</evidence>
<dbReference type="Pfam" id="PF00528">
    <property type="entry name" value="BPD_transp_1"/>
    <property type="match status" value="1"/>
</dbReference>